<evidence type="ECO:0000259" key="3">
    <source>
        <dbReference type="Pfam" id="PF20157"/>
    </source>
</evidence>
<sequence length="1189" mass="136765">MLKNIRLHIERDEERQAQLEEQLAAHIAKTSHESINAFQRNIPSLLKYINQPSQNISLFCNKYGEYNLVDYGSGRTFYGFHPEAEITAHLDAFRTHALSIDFESADKEQHVQLREVTRLGELPACKKLLAADPLSDYPEVLVVLGLGLGAHLHRLVAEHNIKHLIVYEPEPQYFKCSTMASDWKATLELAKQKGTAIYLQIEKDGRDIVADLTELRQHVPVSKAYIYQHYNHPVFNSIASQLQQSNWSELTEKGLRFHFFESSDEYCPPWTAPATPELWSDVSHGDALYQANLDAFARYFPAIHKEFQHYKPVLWLPIRNAEGQINLIDKKRLIPWYGNSPKIEGEVNFQGFAEFPHKDGLVLGYTGTKLKHYLHYQFVAKTEEILKELEEEQGSLPETIKSVIMFGLGCGYQLESMMTAHQVEKIFLCEPNRDFFYASLFAIDWANLLQRIDASNARVYINIGDDGSHLFRDLLNQFYAIGPYVLNSTYFYQTYYNSALNQAIAQLREQLQVVISMGEYFDHAYYGIAHTKEVFRKKYPFLKRSPEQYLSQKTKDIPIFLVGNGPSLDFSIAAIKEWQDRAIVVSCGTALQVLHRNGIVPDFHAEIEQNRSTYDWACRVGDLEYLKKVSLISCNGVHPDTCELYKDTFLAFKEGESSTVSTLQVLGEENYHLLKFAFPTVTNFAMNFFVSLGMQQIYLLGVDLGFSDKKYHHSKQSGYYKNSGEEQYDYSEKNNMASQVAGNFRPIVYTKHEFKVSRMILEQSLLLRKVECYNCSDGARIKNAKALDIRDVLIICTADEKEKCLAQLKTEPFLFNEPKKVKTLYEKKFSYKVLMRELAVFCDLSSADITSIKEGEELVEQQKRLLFLSYQNGSSLLFYLLYGTVNYTNSLFIKILYSSSVESKVVREFNKALVWWRECLIKISDRLVNQSMRFDVSATFANQRYDVSIRKVSQEQDVLIFSNSKRFVRSIQFFNKNRELGLNLRCEPFKANFVHNDTYFKSSEITLIYYSPRLGSKLELNELYNWSNETSLVVFVNEICNCISACDIPENVTLIYLPGDMNLVGGFGQANEIKRFYTFCCYLGNLHDMRLIVPKLIVDDSESLKPICASVSASGLYSYDCHDAICFSNRSQDKIQLTMTSGNRADYFGGKLTPEMLVLRKETTENISKLKRQVLNKFPILGEEDSLYV</sequence>
<feature type="domain" description="Glycosyltransferase Maf N-terminal" evidence="3">
    <location>
        <begin position="288"/>
        <end position="516"/>
    </location>
</feature>
<dbReference type="InterPro" id="IPR002826">
    <property type="entry name" value="MptE-like"/>
</dbReference>
<name>A0A939DR12_9ALTE</name>
<gene>
    <name evidence="4" type="ORF">J0A66_14065</name>
</gene>
<feature type="domain" description="Glycosyltransferase Maf N-terminal" evidence="3">
    <location>
        <begin position="35"/>
        <end position="244"/>
    </location>
</feature>
<organism evidence="4 5">
    <name type="scientific">Bowmanella dokdonensis</name>
    <dbReference type="NCBI Taxonomy" id="751969"/>
    <lineage>
        <taxon>Bacteria</taxon>
        <taxon>Pseudomonadati</taxon>
        <taxon>Pseudomonadota</taxon>
        <taxon>Gammaproteobacteria</taxon>
        <taxon>Alteromonadales</taxon>
        <taxon>Alteromonadaceae</taxon>
        <taxon>Bowmanella</taxon>
    </lineage>
</organism>
<reference evidence="4" key="1">
    <citation type="submission" date="2021-03" db="EMBL/GenBank/DDBJ databases">
        <title>novel species isolated from a fishpond in China.</title>
        <authorList>
            <person name="Lu H."/>
            <person name="Cai Z."/>
        </authorList>
    </citation>
    <scope>NUCLEOTIDE SEQUENCE</scope>
    <source>
        <strain evidence="4">JCM 30855</strain>
    </source>
</reference>
<protein>
    <submittedName>
        <fullName evidence="4">Motility associated factor glycosyltransferase family protein</fullName>
    </submittedName>
</protein>
<evidence type="ECO:0000313" key="4">
    <source>
        <dbReference type="EMBL" id="MBN7826356.1"/>
    </source>
</evidence>
<dbReference type="Proteomes" id="UP000664654">
    <property type="component" value="Unassembled WGS sequence"/>
</dbReference>
<keyword evidence="1" id="KW-0175">Coiled coil</keyword>
<evidence type="ECO:0000313" key="5">
    <source>
        <dbReference type="Proteomes" id="UP000664654"/>
    </source>
</evidence>
<dbReference type="PANTHER" id="PTHR41786:SF1">
    <property type="entry name" value="6-HYDROXYMETHYLPTERIN DIPHOSPHOKINASE MPTE-LIKE DOMAIN-CONTAINING PROTEIN"/>
    <property type="match status" value="1"/>
</dbReference>
<dbReference type="Gene3D" id="3.90.1480.10">
    <property type="entry name" value="Alpha-2,3-sialyltransferase"/>
    <property type="match status" value="1"/>
</dbReference>
<dbReference type="Pfam" id="PF20157">
    <property type="entry name" value="Maf_flag10_N"/>
    <property type="match status" value="2"/>
</dbReference>
<comment type="caution">
    <text evidence="4">The sequence shown here is derived from an EMBL/GenBank/DDBJ whole genome shotgun (WGS) entry which is preliminary data.</text>
</comment>
<proteinExistence type="predicted"/>
<dbReference type="AlphaFoldDB" id="A0A939DR12"/>
<dbReference type="Pfam" id="PF01973">
    <property type="entry name" value="MptE-like"/>
    <property type="match status" value="1"/>
</dbReference>
<feature type="coiled-coil region" evidence="1">
    <location>
        <begin position="2"/>
        <end position="29"/>
    </location>
</feature>
<dbReference type="InterPro" id="IPR045376">
    <property type="entry name" value="Maf_N"/>
</dbReference>
<dbReference type="EMBL" id="JAFKCV010000008">
    <property type="protein sequence ID" value="MBN7826356.1"/>
    <property type="molecule type" value="Genomic_DNA"/>
</dbReference>
<evidence type="ECO:0000256" key="1">
    <source>
        <dbReference type="SAM" id="Coils"/>
    </source>
</evidence>
<feature type="domain" description="6-hydroxymethylpterin diphosphokinase MptE-like" evidence="2">
    <location>
        <begin position="538"/>
        <end position="708"/>
    </location>
</feature>
<evidence type="ECO:0000259" key="2">
    <source>
        <dbReference type="Pfam" id="PF01973"/>
    </source>
</evidence>
<dbReference type="PANTHER" id="PTHR41786">
    <property type="entry name" value="MOTILITY ACCESSORY FACTOR MAF"/>
    <property type="match status" value="1"/>
</dbReference>
<accession>A0A939DR12</accession>
<dbReference type="RefSeq" id="WP_206574471.1">
    <property type="nucleotide sequence ID" value="NZ_JAFKCV010000008.1"/>
</dbReference>
<keyword evidence="5" id="KW-1185">Reference proteome</keyword>